<dbReference type="SMART" id="SM00473">
    <property type="entry name" value="PAN_AP"/>
    <property type="match status" value="5"/>
</dbReference>
<feature type="domain" description="Apple" evidence="4">
    <location>
        <begin position="539"/>
        <end position="620"/>
    </location>
</feature>
<name>A0A8W8KRJ2_MAGGI</name>
<keyword evidence="2" id="KW-0812">Transmembrane</keyword>
<dbReference type="PANTHER" id="PTHR36902:SF1">
    <property type="entry name" value="ENRICHED IN SURFACE-LABELED PROTEOME PROTEIN 9"/>
    <property type="match status" value="1"/>
</dbReference>
<evidence type="ECO:0000313" key="6">
    <source>
        <dbReference type="Proteomes" id="UP000005408"/>
    </source>
</evidence>
<keyword evidence="2" id="KW-1133">Transmembrane helix</keyword>
<feature type="region of interest" description="Disordered" evidence="1">
    <location>
        <begin position="1409"/>
        <end position="1433"/>
    </location>
</feature>
<dbReference type="OMA" id="MEYECLS"/>
<dbReference type="InterPro" id="IPR003609">
    <property type="entry name" value="Pan_app"/>
</dbReference>
<feature type="chain" id="PRO_5036475611" description="Apple domain-containing protein" evidence="3">
    <location>
        <begin position="19"/>
        <end position="1433"/>
    </location>
</feature>
<dbReference type="PROSITE" id="PS50948">
    <property type="entry name" value="PAN"/>
    <property type="match status" value="4"/>
</dbReference>
<feature type="transmembrane region" description="Helical" evidence="2">
    <location>
        <begin position="1368"/>
        <end position="1390"/>
    </location>
</feature>
<dbReference type="Proteomes" id="UP000005408">
    <property type="component" value="Unassembled WGS sequence"/>
</dbReference>
<sequence>MKPLWTFFASILILKTEASPYCLPNTTSAPHSNEPPFPTLPDTFQSRVEATIVDKKMTVSAEEYFDNRNNRATLIMTAAGNTPDTLVYDYANDQLFYIHGGRCQTNDLLHDPNNYLFGNKQQNGVAHTFTSNGAIHFMKSYGQTYKGKTIVRGKNADHWRTCLQWPNPNATFTLDYYFTATDWVNPVAIQQIPLRAEALGIQVFPNSSQRMFHHIYDYYDFRFDLTVDDTIFQTPPGVYCANRKLTKKIPDILKSQVYHYRLEIVSEDEGTVQTSIIYYNEQYKLVRYDYKNLANLLPTYSQNPLSEIHDFNAGVRYIKDLVVGNCSVFPLSNNSIDSVESHETFYGNGTEKSGYSLHLKNPLQFLKLDTTYDYIGQRRCRGNAMCDVFSGIRSDYMDTNGFKKNATFDYYFLSDEFSEISIDSSGYDPSNVPYQLLVTLLGTDGSPQYSVTYNFVDYGFEDQDISVFDVSSCYSASANLQFQVKMPGIFHKTDEERLKIKAQMKFVETLNVSAIRVQDLRLDYDNSNVYISATLLDRSPASAQFTHIPGQQLSRTGDMHYDNVQSPEDCAKYCVTNYDFTCNSFDFCATGTNNCRLNKRHIGDGATLSMSPCDHFSRNINGPIVQETPVDQAYDNLKTAVYQKKFRLQVFGQQNFDSYAVDVRILFGWMENVTLPSIAGQFSYGLEIVDPATQNVISANVWYDMTYGLVRFDLTNTSPSPPFYTTNPITTIEDFNTGTSYSIDRSLGNCTIHPIQLGSFATQQDKTALMKNGAYVIKMKGPLDIFSMNESYRWAGQRTVRGMLCDVFEATTTDFKVPSITQTFTSVLQFFFMSDSWSETPDTDSNPVNAQPIKLVISSAEVGLSLTYNFYNFNEEDPDLKNFDITPCFTADQQENFVIVFNGSYHPYLNTNEKFFEKAARVMMSESSKASPLRFQKLEVTYDSVSPYLFLIGTLVDPAPFIDDFTQTNTGMNPPRGAQTLTNIASAAACASQCRQNSKFPCQGFYYCASGSTCVLRPTHADSSSSTNSALLCDHYSRTVNSTSTVQPPTDVIVSKISNSIYDGLIQVPVNYGSAIYTFNATNIRTRILRNGRPSESNLLLTHFYIYRQYFIFTNTDTSIAGLSVEDCARRCINNMEYECLSFSYCFDLGDCFLSHVHADNSSGIVQRQEYCDLYSRYFLDQYTESSGLTYSVKADATLPNVPSANLCAKLCSQYTAFQCKSFEYCTSTKNCLLLKMHELDMVGKTASKSLTCSFYSKNYFYDFKLLKRMTISFTNVLEFSNITSSQCAKLCVEQEGAACRSFAYCNMTSLCRLTSSHPFQSGNAVSKSDMCDLYSRNFYQPSSYSQPSKIQGRRSSQPNNGYSGGSLAGASIALFIVGLAIGVGGIYLYRYRKERQATDNIDLVQQFGENPNYNNLESENYDENTQDSERNT</sequence>
<dbReference type="InterPro" id="IPR058831">
    <property type="entry name" value="LolA-like_dom_2nd"/>
</dbReference>
<dbReference type="PANTHER" id="PTHR36902">
    <property type="entry name" value="ENRICHED IN SURFACE-LABELED PROTEOME PROTEIN 9"/>
    <property type="match status" value="1"/>
</dbReference>
<evidence type="ECO:0000256" key="3">
    <source>
        <dbReference type="SAM" id="SignalP"/>
    </source>
</evidence>
<organism evidence="5 6">
    <name type="scientific">Magallana gigas</name>
    <name type="common">Pacific oyster</name>
    <name type="synonym">Crassostrea gigas</name>
    <dbReference type="NCBI Taxonomy" id="29159"/>
    <lineage>
        <taxon>Eukaryota</taxon>
        <taxon>Metazoa</taxon>
        <taxon>Spiralia</taxon>
        <taxon>Lophotrochozoa</taxon>
        <taxon>Mollusca</taxon>
        <taxon>Bivalvia</taxon>
        <taxon>Autobranchia</taxon>
        <taxon>Pteriomorphia</taxon>
        <taxon>Ostreida</taxon>
        <taxon>Ostreoidea</taxon>
        <taxon>Ostreidae</taxon>
        <taxon>Magallana</taxon>
    </lineage>
</organism>
<keyword evidence="6" id="KW-1185">Reference proteome</keyword>
<feature type="domain" description="Apple" evidence="4">
    <location>
        <begin position="1253"/>
        <end position="1339"/>
    </location>
</feature>
<reference evidence="5" key="1">
    <citation type="submission" date="2022-08" db="UniProtKB">
        <authorList>
            <consortium name="EnsemblMetazoa"/>
        </authorList>
    </citation>
    <scope>IDENTIFICATION</scope>
    <source>
        <strain evidence="5">05x7-T-G4-1.051#20</strain>
    </source>
</reference>
<dbReference type="Pfam" id="PF00024">
    <property type="entry name" value="PAN_1"/>
    <property type="match status" value="5"/>
</dbReference>
<accession>A0A8W8KRJ2</accession>
<proteinExistence type="predicted"/>
<evidence type="ECO:0000313" key="5">
    <source>
        <dbReference type="EnsemblMetazoa" id="G2466.1:cds"/>
    </source>
</evidence>
<keyword evidence="2" id="KW-0472">Membrane</keyword>
<dbReference type="EnsemblMetazoa" id="G2466.1">
    <property type="protein sequence ID" value="G2466.1:cds"/>
    <property type="gene ID" value="G2466"/>
</dbReference>
<evidence type="ECO:0000256" key="2">
    <source>
        <dbReference type="SAM" id="Phobius"/>
    </source>
</evidence>
<protein>
    <recommendedName>
        <fullName evidence="4">Apple domain-containing protein</fullName>
    </recommendedName>
</protein>
<dbReference type="Gene3D" id="3.50.4.10">
    <property type="entry name" value="Hepatocyte Growth Factor"/>
    <property type="match status" value="5"/>
</dbReference>
<feature type="domain" description="Apple" evidence="4">
    <location>
        <begin position="1095"/>
        <end position="1179"/>
    </location>
</feature>
<evidence type="ECO:0000259" key="4">
    <source>
        <dbReference type="PROSITE" id="PS50948"/>
    </source>
</evidence>
<dbReference type="CDD" id="cd01099">
    <property type="entry name" value="PAN_AP_HGF"/>
    <property type="match status" value="2"/>
</dbReference>
<evidence type="ECO:0000256" key="1">
    <source>
        <dbReference type="SAM" id="MobiDB-lite"/>
    </source>
</evidence>
<feature type="domain" description="Apple" evidence="4">
    <location>
        <begin position="956"/>
        <end position="1040"/>
    </location>
</feature>
<keyword evidence="3" id="KW-0732">Signal</keyword>
<dbReference type="SUPFAM" id="SSF57414">
    <property type="entry name" value="Hairpin loop containing domain-like"/>
    <property type="match status" value="4"/>
</dbReference>
<feature type="signal peptide" evidence="3">
    <location>
        <begin position="1"/>
        <end position="18"/>
    </location>
</feature>
<dbReference type="OrthoDB" id="5983572at2759"/>
<dbReference type="Pfam" id="PF25898">
    <property type="entry name" value="LolA_2nd_metazoa"/>
    <property type="match status" value="3"/>
</dbReference>
<feature type="compositionally biased region" description="Polar residues" evidence="1">
    <location>
        <begin position="1409"/>
        <end position="1419"/>
    </location>
</feature>